<dbReference type="GeneID" id="63842337"/>
<keyword evidence="3" id="KW-1185">Reference proteome</keyword>
<evidence type="ECO:0000256" key="1">
    <source>
        <dbReference type="SAM" id="SignalP"/>
    </source>
</evidence>
<protein>
    <submittedName>
        <fullName evidence="2">Uncharacterized protein</fullName>
    </submittedName>
</protein>
<organism evidence="2 3">
    <name type="scientific">Cryphonectria parasitica (strain ATCC 38755 / EP155)</name>
    <dbReference type="NCBI Taxonomy" id="660469"/>
    <lineage>
        <taxon>Eukaryota</taxon>
        <taxon>Fungi</taxon>
        <taxon>Dikarya</taxon>
        <taxon>Ascomycota</taxon>
        <taxon>Pezizomycotina</taxon>
        <taxon>Sordariomycetes</taxon>
        <taxon>Sordariomycetidae</taxon>
        <taxon>Diaporthales</taxon>
        <taxon>Cryphonectriaceae</taxon>
        <taxon>Cryphonectria-Endothia species complex</taxon>
        <taxon>Cryphonectria</taxon>
    </lineage>
</organism>
<accession>A0A9P4Y5N9</accession>
<dbReference type="RefSeq" id="XP_040777536.1">
    <property type="nucleotide sequence ID" value="XM_040925208.1"/>
</dbReference>
<evidence type="ECO:0000313" key="3">
    <source>
        <dbReference type="Proteomes" id="UP000803844"/>
    </source>
</evidence>
<dbReference type="EMBL" id="MU032347">
    <property type="protein sequence ID" value="KAF3766575.1"/>
    <property type="molecule type" value="Genomic_DNA"/>
</dbReference>
<dbReference type="Proteomes" id="UP000803844">
    <property type="component" value="Unassembled WGS sequence"/>
</dbReference>
<feature type="signal peptide" evidence="1">
    <location>
        <begin position="1"/>
        <end position="23"/>
    </location>
</feature>
<comment type="caution">
    <text evidence="2">The sequence shown here is derived from an EMBL/GenBank/DDBJ whole genome shotgun (WGS) entry which is preliminary data.</text>
</comment>
<feature type="chain" id="PRO_5040255080" evidence="1">
    <location>
        <begin position="24"/>
        <end position="129"/>
    </location>
</feature>
<sequence length="129" mass="14127">MSSLIKIATTALAVFSSATAAAAATVNANANNNKNTGLVEFKICLVECSIWEARTCGSIYNIKWIPNHYKALHHCMLAHTHCRQSCYAGETAIDVAAEDSEQQKYINELRNVRDLLICSVNEDSAICFS</sequence>
<gene>
    <name evidence="2" type="ORF">M406DRAFT_68896</name>
</gene>
<evidence type="ECO:0000313" key="2">
    <source>
        <dbReference type="EMBL" id="KAF3766575.1"/>
    </source>
</evidence>
<dbReference type="AlphaFoldDB" id="A0A9P4Y5N9"/>
<reference evidence="2" key="1">
    <citation type="journal article" date="2020" name="Phytopathology">
        <title>Genome sequence of the chestnut blight fungus Cryphonectria parasitica EP155: A fundamental resource for an archetypical invasive plant pathogen.</title>
        <authorList>
            <person name="Crouch J.A."/>
            <person name="Dawe A."/>
            <person name="Aerts A."/>
            <person name="Barry K."/>
            <person name="Churchill A.C.L."/>
            <person name="Grimwood J."/>
            <person name="Hillman B."/>
            <person name="Milgroom M.G."/>
            <person name="Pangilinan J."/>
            <person name="Smith M."/>
            <person name="Salamov A."/>
            <person name="Schmutz J."/>
            <person name="Yadav J."/>
            <person name="Grigoriev I.V."/>
            <person name="Nuss D."/>
        </authorList>
    </citation>
    <scope>NUCLEOTIDE SEQUENCE</scope>
    <source>
        <strain evidence="2">EP155</strain>
    </source>
</reference>
<proteinExistence type="predicted"/>
<keyword evidence="1" id="KW-0732">Signal</keyword>
<name>A0A9P4Y5N9_CRYP1</name>